<dbReference type="PANTHER" id="PTHR12537">
    <property type="entry name" value="RNA BINDING PROTEIN PUMILIO-RELATED"/>
    <property type="match status" value="1"/>
</dbReference>
<proteinExistence type="predicted"/>
<feature type="region of interest" description="Disordered" evidence="3">
    <location>
        <begin position="1"/>
        <end position="55"/>
    </location>
</feature>
<dbReference type="SUPFAM" id="SSF48371">
    <property type="entry name" value="ARM repeat"/>
    <property type="match status" value="1"/>
</dbReference>
<dbReference type="SMART" id="SM00025">
    <property type="entry name" value="Pumilio"/>
    <property type="match status" value="7"/>
</dbReference>
<name>A0A507FIE4_9FUNG</name>
<dbReference type="InterPro" id="IPR033133">
    <property type="entry name" value="PUM-HD"/>
</dbReference>
<dbReference type="GO" id="GO:0003730">
    <property type="term" value="F:mRNA 3'-UTR binding"/>
    <property type="evidence" value="ECO:0007669"/>
    <property type="project" value="TreeGrafter"/>
</dbReference>
<accession>A0A507FIE4</accession>
<dbReference type="InterPro" id="IPR011989">
    <property type="entry name" value="ARM-like"/>
</dbReference>
<feature type="region of interest" description="Disordered" evidence="3">
    <location>
        <begin position="978"/>
        <end position="1018"/>
    </location>
</feature>
<dbReference type="Proteomes" id="UP000320333">
    <property type="component" value="Unassembled WGS sequence"/>
</dbReference>
<dbReference type="GO" id="GO:0005737">
    <property type="term" value="C:cytoplasm"/>
    <property type="evidence" value="ECO:0007669"/>
    <property type="project" value="TreeGrafter"/>
</dbReference>
<feature type="compositionally biased region" description="Polar residues" evidence="3">
    <location>
        <begin position="1031"/>
        <end position="1042"/>
    </location>
</feature>
<protein>
    <recommendedName>
        <fullName evidence="4">PUM-HD domain-containing protein</fullName>
    </recommendedName>
</protein>
<feature type="compositionally biased region" description="Polar residues" evidence="3">
    <location>
        <begin position="927"/>
        <end position="936"/>
    </location>
</feature>
<dbReference type="OrthoDB" id="668540at2759"/>
<dbReference type="AlphaFoldDB" id="A0A507FIE4"/>
<sequence length="1054" mass="115541">MITTNPNSSQLQLHQTHQLAAMTSSSQLSPVPDASKLKSTATRRNMPSANPGGVTDLHAEISTLKSARQTDAYLLSLKEREIAELRSLLMAKAEQLSTTPTTDSAAELSPLHRSKSAFDALNNDSTATLVSDETDSREAGVDLYLLSGLTKICDSPDPARRSQSTSFASDQSRLLISGYSRAQPEPSHASDLAAFHSGIGGVDMKRTNGLRFGSLESGTTLSDELDTSKANALSPEVAGGGPRFSDADLECFRNLSLKPRTKDNACAINTDSASGQSSGEKPLLASSLNRRESEPDSTSIFASHDKSEIEEAASVHRSGSSSSELSHSQACKNIWGQFSSLSHTGRVASSTAAAHKEVSPQQEMFRQSSLNPRSTNNDDSHAASFGMADDTLRGYKSYKFNLDPSSPAYVPFGTQFRPQTRVHSVPSYSSDSFPKSAWGGFQSKSNLTYPEFDEMVADSSLYPVGEGEYLSHISRSFSSRESGAQGMQSSFQANSHAMGGNHSDVDEYGLMSPEYREFGDAMHYQLLVEKIVQTNDQPASLNLQQNIKHLSSIIQNPQSDAQAVAAAIRSRSQLMDSVRPQALSLMRNRFGNFLMQRCLEFGTREQVKGLVNLMVGHIYPLSCDRFGCHVVQKALDVCEDDVKFSIVSELFRAIPETITHRFACHVWQRVFETKWGISLSPASTTALEQFPLTANMLESATPGQAKVTFANRSKIVQRVDAALKSQWHLVANDENGSLVVQCIFENCTDADKREIVKEVLVYAADIAKGQWGNWVIQHLLDNGVPTDKSHIFKVVARNMYSMSVDQFASKVVEKVLKSCQRRELYEIIDVVISPVLRESGCPGILEMMNNQYANYVVQHILTLSDPSQRDTCVRLIAPHLPVLRGSKYGQRVAAIVEKHLRTCQQRFGTVMNAPSSAPNPFPRPTSGLYSNPSSGPTDEDNNQAHFGNNCNSFNAFGNGLVQPINPLFNSFHNGFESQFQLSQQRSHQQQQQQQAMYSTSPPFAADSHPHSTMKQLQSQSNSEHLVYFPSQGSQTTSAQYNGSGHGESGYPNGW</sequence>
<dbReference type="EMBL" id="QEAP01000096">
    <property type="protein sequence ID" value="TPX75086.1"/>
    <property type="molecule type" value="Genomic_DNA"/>
</dbReference>
<dbReference type="InterPro" id="IPR016024">
    <property type="entry name" value="ARM-type_fold"/>
</dbReference>
<dbReference type="InterPro" id="IPR001313">
    <property type="entry name" value="Pumilio_RNA-bd_rpt"/>
</dbReference>
<dbReference type="PANTHER" id="PTHR12537:SF48">
    <property type="entry name" value="MEIOTIC COILED-COIL PROTEIN 2"/>
    <property type="match status" value="1"/>
</dbReference>
<feature type="compositionally biased region" description="Low complexity" evidence="3">
    <location>
        <begin position="978"/>
        <end position="994"/>
    </location>
</feature>
<feature type="region of interest" description="Disordered" evidence="3">
    <location>
        <begin position="353"/>
        <end position="385"/>
    </location>
</feature>
<organism evidence="5 6">
    <name type="scientific">Chytriomyces confervae</name>
    <dbReference type="NCBI Taxonomy" id="246404"/>
    <lineage>
        <taxon>Eukaryota</taxon>
        <taxon>Fungi</taxon>
        <taxon>Fungi incertae sedis</taxon>
        <taxon>Chytridiomycota</taxon>
        <taxon>Chytridiomycota incertae sedis</taxon>
        <taxon>Chytridiomycetes</taxon>
        <taxon>Chytridiales</taxon>
        <taxon>Chytriomycetaceae</taxon>
        <taxon>Chytriomyces</taxon>
    </lineage>
</organism>
<dbReference type="Pfam" id="PF00806">
    <property type="entry name" value="PUF"/>
    <property type="match status" value="7"/>
</dbReference>
<evidence type="ECO:0000313" key="6">
    <source>
        <dbReference type="Proteomes" id="UP000320333"/>
    </source>
</evidence>
<dbReference type="STRING" id="246404.A0A507FIE4"/>
<feature type="repeat" description="Pumilio" evidence="2">
    <location>
        <begin position="612"/>
        <end position="648"/>
    </location>
</feature>
<feature type="region of interest" description="Disordered" evidence="3">
    <location>
        <begin position="911"/>
        <end position="946"/>
    </location>
</feature>
<dbReference type="GO" id="GO:0010608">
    <property type="term" value="P:post-transcriptional regulation of gene expression"/>
    <property type="evidence" value="ECO:0007669"/>
    <property type="project" value="TreeGrafter"/>
</dbReference>
<feature type="region of interest" description="Disordered" evidence="3">
    <location>
        <begin position="1031"/>
        <end position="1054"/>
    </location>
</feature>
<feature type="repeat" description="Pumilio" evidence="2">
    <location>
        <begin position="838"/>
        <end position="874"/>
    </location>
</feature>
<reference evidence="5 6" key="1">
    <citation type="journal article" date="2019" name="Sci. Rep.">
        <title>Comparative genomics of chytrid fungi reveal insights into the obligate biotrophic and pathogenic lifestyle of Synchytrium endobioticum.</title>
        <authorList>
            <person name="van de Vossenberg B.T.L.H."/>
            <person name="Warris S."/>
            <person name="Nguyen H.D.T."/>
            <person name="van Gent-Pelzer M.P.E."/>
            <person name="Joly D.L."/>
            <person name="van de Geest H.C."/>
            <person name="Bonants P.J.M."/>
            <person name="Smith D.S."/>
            <person name="Levesque C.A."/>
            <person name="van der Lee T.A.J."/>
        </authorList>
    </citation>
    <scope>NUCLEOTIDE SEQUENCE [LARGE SCALE GENOMIC DNA]</scope>
    <source>
        <strain evidence="5 6">CBS 675.73</strain>
    </source>
</reference>
<feature type="compositionally biased region" description="Low complexity" evidence="3">
    <location>
        <begin position="10"/>
        <end position="19"/>
    </location>
</feature>
<feature type="compositionally biased region" description="Polar residues" evidence="3">
    <location>
        <begin position="359"/>
        <end position="375"/>
    </location>
</feature>
<feature type="compositionally biased region" description="Polar residues" evidence="3">
    <location>
        <begin position="267"/>
        <end position="279"/>
    </location>
</feature>
<feature type="compositionally biased region" description="Low complexity" evidence="3">
    <location>
        <begin position="315"/>
        <end position="324"/>
    </location>
</feature>
<comment type="caution">
    <text evidence="5">The sequence shown here is derived from an EMBL/GenBank/DDBJ whole genome shotgun (WGS) entry which is preliminary data.</text>
</comment>
<feature type="compositionally biased region" description="Polar residues" evidence="3">
    <location>
        <begin position="37"/>
        <end position="48"/>
    </location>
</feature>
<gene>
    <name evidence="5" type="ORF">CcCBS67573_g03653</name>
</gene>
<evidence type="ECO:0000313" key="5">
    <source>
        <dbReference type="EMBL" id="TPX75086.1"/>
    </source>
</evidence>
<feature type="repeat" description="Pumilio" evidence="2">
    <location>
        <begin position="793"/>
        <end position="829"/>
    </location>
</feature>
<evidence type="ECO:0000256" key="3">
    <source>
        <dbReference type="SAM" id="MobiDB-lite"/>
    </source>
</evidence>
<dbReference type="Gene3D" id="1.25.10.10">
    <property type="entry name" value="Leucine-rich Repeat Variant"/>
    <property type="match status" value="1"/>
</dbReference>
<evidence type="ECO:0000256" key="2">
    <source>
        <dbReference type="PROSITE-ProRule" id="PRU00317"/>
    </source>
</evidence>
<feature type="repeat" description="Pumilio" evidence="2">
    <location>
        <begin position="722"/>
        <end position="757"/>
    </location>
</feature>
<evidence type="ECO:0000256" key="1">
    <source>
        <dbReference type="ARBA" id="ARBA00022737"/>
    </source>
</evidence>
<keyword evidence="6" id="KW-1185">Reference proteome</keyword>
<dbReference type="PROSITE" id="PS50302">
    <property type="entry name" value="PUM"/>
    <property type="match status" value="4"/>
</dbReference>
<feature type="region of interest" description="Disordered" evidence="3">
    <location>
        <begin position="267"/>
        <end position="324"/>
    </location>
</feature>
<dbReference type="PROSITE" id="PS50303">
    <property type="entry name" value="PUM_HD"/>
    <property type="match status" value="1"/>
</dbReference>
<evidence type="ECO:0000259" key="4">
    <source>
        <dbReference type="PROSITE" id="PS50303"/>
    </source>
</evidence>
<feature type="domain" description="PUM-HD" evidence="4">
    <location>
        <begin position="507"/>
        <end position="900"/>
    </location>
</feature>
<keyword evidence="1" id="KW-0677">Repeat</keyword>